<organism evidence="1">
    <name type="scientific">uncultured Thiotrichaceae bacterium</name>
    <dbReference type="NCBI Taxonomy" id="298394"/>
    <lineage>
        <taxon>Bacteria</taxon>
        <taxon>Pseudomonadati</taxon>
        <taxon>Pseudomonadota</taxon>
        <taxon>Gammaproteobacteria</taxon>
        <taxon>Thiotrichales</taxon>
        <taxon>Thiotrichaceae</taxon>
        <taxon>environmental samples</taxon>
    </lineage>
</organism>
<gene>
    <name evidence="1" type="ORF">HELGO_WM37842</name>
</gene>
<accession>A0A6S6T6Z1</accession>
<dbReference type="AlphaFoldDB" id="A0A6S6T6Z1"/>
<protein>
    <submittedName>
        <fullName evidence="1">Uncharacterized protein</fullName>
    </submittedName>
</protein>
<reference evidence="1" key="1">
    <citation type="submission" date="2020-01" db="EMBL/GenBank/DDBJ databases">
        <authorList>
            <person name="Meier V. D."/>
            <person name="Meier V D."/>
        </authorList>
    </citation>
    <scope>NUCLEOTIDE SEQUENCE</scope>
    <source>
        <strain evidence="1">HLG_WM_MAG_07</strain>
    </source>
</reference>
<feature type="non-terminal residue" evidence="1">
    <location>
        <position position="1"/>
    </location>
</feature>
<evidence type="ECO:0000313" key="1">
    <source>
        <dbReference type="EMBL" id="CAA6812337.1"/>
    </source>
</evidence>
<proteinExistence type="predicted"/>
<sequence>STHPLDAERIQHLSDIAKKNNWEPDADNIQAFPDGYANWLK</sequence>
<name>A0A6S6T6Z1_9GAMM</name>
<dbReference type="EMBL" id="CACVAY010000055">
    <property type="protein sequence ID" value="CAA6812337.1"/>
    <property type="molecule type" value="Genomic_DNA"/>
</dbReference>